<evidence type="ECO:0000256" key="5">
    <source>
        <dbReference type="ARBA" id="ARBA00023136"/>
    </source>
</evidence>
<organism evidence="10 11">
    <name type="scientific">Streptomyces xinghaiensis</name>
    <dbReference type="NCBI Taxonomy" id="1038928"/>
    <lineage>
        <taxon>Bacteria</taxon>
        <taxon>Bacillati</taxon>
        <taxon>Actinomycetota</taxon>
        <taxon>Actinomycetes</taxon>
        <taxon>Kitasatosporales</taxon>
        <taxon>Streptomycetaceae</taxon>
        <taxon>Streptomyces</taxon>
    </lineage>
</organism>
<comment type="caution">
    <text evidence="10">The sequence shown here is derived from an EMBL/GenBank/DDBJ whole genome shotgun (WGS) entry which is preliminary data.</text>
</comment>
<feature type="compositionally biased region" description="Low complexity" evidence="6">
    <location>
        <begin position="60"/>
        <end position="97"/>
    </location>
</feature>
<feature type="compositionally biased region" description="Low complexity" evidence="6">
    <location>
        <begin position="266"/>
        <end position="283"/>
    </location>
</feature>
<feature type="compositionally biased region" description="Basic and acidic residues" evidence="6">
    <location>
        <begin position="153"/>
        <end position="171"/>
    </location>
</feature>
<feature type="transmembrane region" description="Helical" evidence="7">
    <location>
        <begin position="528"/>
        <end position="554"/>
    </location>
</feature>
<feature type="compositionally biased region" description="Pro residues" evidence="6">
    <location>
        <begin position="136"/>
        <end position="152"/>
    </location>
</feature>
<evidence type="ECO:0000256" key="4">
    <source>
        <dbReference type="ARBA" id="ARBA00022989"/>
    </source>
</evidence>
<feature type="region of interest" description="Disordered" evidence="6">
    <location>
        <begin position="1"/>
        <end position="20"/>
    </location>
</feature>
<evidence type="ECO:0000256" key="3">
    <source>
        <dbReference type="ARBA" id="ARBA00022692"/>
    </source>
</evidence>
<feature type="transmembrane region" description="Helical" evidence="7">
    <location>
        <begin position="484"/>
        <end position="507"/>
    </location>
</feature>
<feature type="domain" description="RDD" evidence="8">
    <location>
        <begin position="478"/>
        <end position="627"/>
    </location>
</feature>
<reference evidence="10 11" key="1">
    <citation type="journal article" date="2014" name="Genome Announc.">
        <title>Draft Genome Sequence of Streptomyces fradiae ATCC 19609, a Strain Highly Sensitive to Antibiotics.</title>
        <authorList>
            <person name="Bekker O.B."/>
            <person name="Klimina K.M."/>
            <person name="Vatlin A.A."/>
            <person name="Zakharevich N.V."/>
            <person name="Kasianov A.S."/>
            <person name="Danilenko V.N."/>
        </authorList>
    </citation>
    <scope>NUCLEOTIDE SEQUENCE [LARGE SCALE GENOMIC DNA]</scope>
    <source>
        <strain evidence="10 11">ATCC 19609</strain>
    </source>
</reference>
<feature type="compositionally biased region" description="Low complexity" evidence="6">
    <location>
        <begin position="411"/>
        <end position="453"/>
    </location>
</feature>
<dbReference type="GO" id="GO:0005886">
    <property type="term" value="C:plasma membrane"/>
    <property type="evidence" value="ECO:0007669"/>
    <property type="project" value="UniProtKB-SubCell"/>
</dbReference>
<dbReference type="PANTHER" id="PTHR36115:SF4">
    <property type="entry name" value="MEMBRANE PROTEIN"/>
    <property type="match status" value="1"/>
</dbReference>
<keyword evidence="11" id="KW-1185">Reference proteome</keyword>
<dbReference type="InterPro" id="IPR010432">
    <property type="entry name" value="RDD"/>
</dbReference>
<keyword evidence="2" id="KW-1003">Cell membrane</keyword>
<feature type="compositionally biased region" description="Low complexity" evidence="6">
    <location>
        <begin position="172"/>
        <end position="190"/>
    </location>
</feature>
<feature type="transmembrane region" description="Helical" evidence="7">
    <location>
        <begin position="593"/>
        <end position="614"/>
    </location>
</feature>
<feature type="compositionally biased region" description="Pro residues" evidence="6">
    <location>
        <begin position="400"/>
        <end position="410"/>
    </location>
</feature>
<sequence length="635" mass="62192">MSAPTSGSADGGPAPGYYPDPSIPGYIRYWNGASWVPGTSRPAPGEGDAMPAPPPGAGPGPSAAVPAAPAASPSASTPPSSSPPSSASPSGGNSVPAQDRTGPMYFDEIAGAAAARSAGEDGPGAAPREESAAGPAPEPGPGPGPGDRPAPGDPRRPGGREEADGPRRAGGDPRAAAPDAAPAASATGGPEPSGGPTLGLGSGRGPDARRPGTGGPTLGLGPGRSGPGTAPDGDDEEAGGPPSATAAREGTMTLRASGPAGRSRTPGPADPRAAHGAPAAAPGGRDDRPAPGRVPDQGGGQAPGAPAAGADPRRGAVPRPAGEGAPGESAPGAPGAGAAAAQPPADGSGLPVRTPGGPAPGPAPRGPKPHGPDPQGPQRRAPGPEGPVQRPALPDTRPGQPSPTASPQPAPAAGAVPPRQPAAGSAGPAASWPQQVQQLAQPGGPAAAADEGAVTPWRPPVEDPFLAAVRAQTAARPAGLGRRLLARLIDTAVLGALLSAAAVPLGVRTADHIDAKIENAELTGETVTVWLLDGTTAGYLGMFLAALLLLGAVYEVLPTARWGRTLGKRLCGVRVMGIESHENPSFAESLRRWLVYSLLGLLVVGVVNVLWCFVDRPWRQCWHDKAARTFVASGG</sequence>
<dbReference type="PANTHER" id="PTHR36115">
    <property type="entry name" value="PROLINE-RICH ANTIGEN HOMOLOG-RELATED"/>
    <property type="match status" value="1"/>
</dbReference>
<dbReference type="Pfam" id="PF10708">
    <property type="entry name" value="DUF2510"/>
    <property type="match status" value="1"/>
</dbReference>
<dbReference type="OrthoDB" id="4207282at2"/>
<dbReference type="Pfam" id="PF06271">
    <property type="entry name" value="RDD"/>
    <property type="match status" value="1"/>
</dbReference>
<feature type="compositionally biased region" description="Low complexity" evidence="6">
    <location>
        <begin position="303"/>
        <end position="349"/>
    </location>
</feature>
<gene>
    <name evidence="10" type="ORF">SFRA_004765</name>
</gene>
<protein>
    <submittedName>
        <fullName evidence="10">RDD family protein</fullName>
    </submittedName>
</protein>
<keyword evidence="4 7" id="KW-1133">Transmembrane helix</keyword>
<feature type="domain" description="DUF2510" evidence="9">
    <location>
        <begin position="15"/>
        <end position="45"/>
    </location>
</feature>
<feature type="compositionally biased region" description="Gly residues" evidence="6">
    <location>
        <begin position="212"/>
        <end position="226"/>
    </location>
</feature>
<evidence type="ECO:0000256" key="7">
    <source>
        <dbReference type="SAM" id="Phobius"/>
    </source>
</evidence>
<dbReference type="InterPro" id="IPR018929">
    <property type="entry name" value="DUF2510"/>
</dbReference>
<feature type="compositionally biased region" description="Pro residues" evidence="6">
    <location>
        <begin position="357"/>
        <end position="366"/>
    </location>
</feature>
<evidence type="ECO:0000256" key="2">
    <source>
        <dbReference type="ARBA" id="ARBA00022475"/>
    </source>
</evidence>
<evidence type="ECO:0000313" key="10">
    <source>
        <dbReference type="EMBL" id="RKM97870.1"/>
    </source>
</evidence>
<evidence type="ECO:0000313" key="11">
    <source>
        <dbReference type="Proteomes" id="UP000028058"/>
    </source>
</evidence>
<accession>A0A420V7F2</accession>
<evidence type="ECO:0000259" key="8">
    <source>
        <dbReference type="Pfam" id="PF06271"/>
    </source>
</evidence>
<dbReference type="EMBL" id="JNAD02000002">
    <property type="protein sequence ID" value="RKM97870.1"/>
    <property type="molecule type" value="Genomic_DNA"/>
</dbReference>
<keyword evidence="5 7" id="KW-0472">Membrane</keyword>
<dbReference type="InterPro" id="IPR051791">
    <property type="entry name" value="Pra-immunoreactive"/>
</dbReference>
<evidence type="ECO:0000256" key="1">
    <source>
        <dbReference type="ARBA" id="ARBA00004651"/>
    </source>
</evidence>
<dbReference type="RefSeq" id="WP_105165515.1">
    <property type="nucleotide sequence ID" value="NZ_JBFACB010000003.1"/>
</dbReference>
<name>A0A420V7F2_9ACTN</name>
<dbReference type="AlphaFoldDB" id="A0A420V7F2"/>
<dbReference type="Proteomes" id="UP000028058">
    <property type="component" value="Unassembled WGS sequence"/>
</dbReference>
<feature type="region of interest" description="Disordered" evidence="6">
    <location>
        <begin position="29"/>
        <end position="459"/>
    </location>
</feature>
<comment type="subcellular location">
    <subcellularLocation>
        <location evidence="1">Cell membrane</location>
        <topology evidence="1">Multi-pass membrane protein</topology>
    </subcellularLocation>
</comment>
<evidence type="ECO:0000259" key="9">
    <source>
        <dbReference type="Pfam" id="PF10708"/>
    </source>
</evidence>
<evidence type="ECO:0000256" key="6">
    <source>
        <dbReference type="SAM" id="MobiDB-lite"/>
    </source>
</evidence>
<proteinExistence type="predicted"/>
<keyword evidence="3 7" id="KW-0812">Transmembrane</keyword>